<dbReference type="InterPro" id="IPR054609">
    <property type="entry name" value="PF0864-like_C"/>
</dbReference>
<keyword evidence="1" id="KW-0805">Transcription regulation</keyword>
<sequence>MTGKINLDELDHKIIERLGHDARVSNREIGREFDLTEGTIRSRLKRLLDNKVIRVAAVTNANRLRNPILAYLWVEADTAADIENVAESLARLPEIGFVATTLGRADVLAMTLVENGNQLTDFLHQTIDKIPGVRRVNYSLGQNFIKHDYRWCALID</sequence>
<dbReference type="GO" id="GO:0043200">
    <property type="term" value="P:response to amino acid"/>
    <property type="evidence" value="ECO:0007669"/>
    <property type="project" value="TreeGrafter"/>
</dbReference>
<evidence type="ECO:0000256" key="1">
    <source>
        <dbReference type="ARBA" id="ARBA00023015"/>
    </source>
</evidence>
<dbReference type="EMBL" id="NISJ01000011">
    <property type="protein sequence ID" value="OWQ92872.1"/>
    <property type="molecule type" value="Genomic_DNA"/>
</dbReference>
<dbReference type="Gene3D" id="3.30.70.920">
    <property type="match status" value="1"/>
</dbReference>
<dbReference type="PANTHER" id="PTHR30154:SF34">
    <property type="entry name" value="TRANSCRIPTIONAL REGULATOR AZLB"/>
    <property type="match status" value="1"/>
</dbReference>
<dbReference type="InterPro" id="IPR036388">
    <property type="entry name" value="WH-like_DNA-bd_sf"/>
</dbReference>
<dbReference type="PRINTS" id="PR00033">
    <property type="entry name" value="HTHASNC"/>
</dbReference>
<dbReference type="GO" id="GO:0005829">
    <property type="term" value="C:cytosol"/>
    <property type="evidence" value="ECO:0007669"/>
    <property type="project" value="TreeGrafter"/>
</dbReference>
<dbReference type="Pfam" id="PF13404">
    <property type="entry name" value="HTH_AsnC-type"/>
    <property type="match status" value="1"/>
</dbReference>
<evidence type="ECO:0000256" key="2">
    <source>
        <dbReference type="ARBA" id="ARBA00023125"/>
    </source>
</evidence>
<organism evidence="5 6">
    <name type="scientific">Sphingopyxis witflariensis</name>
    <dbReference type="NCBI Taxonomy" id="173675"/>
    <lineage>
        <taxon>Bacteria</taxon>
        <taxon>Pseudomonadati</taxon>
        <taxon>Pseudomonadota</taxon>
        <taxon>Alphaproteobacteria</taxon>
        <taxon>Sphingomonadales</taxon>
        <taxon>Sphingomonadaceae</taxon>
        <taxon>Sphingopyxis</taxon>
    </lineage>
</organism>
<dbReference type="Pfam" id="PF22482">
    <property type="entry name" value="AsnC_trans_reg_3"/>
    <property type="match status" value="1"/>
</dbReference>
<keyword evidence="3" id="KW-0804">Transcription</keyword>
<dbReference type="SUPFAM" id="SSF46785">
    <property type="entry name" value="Winged helix' DNA-binding domain"/>
    <property type="match status" value="1"/>
</dbReference>
<dbReference type="InterPro" id="IPR036390">
    <property type="entry name" value="WH_DNA-bd_sf"/>
</dbReference>
<dbReference type="OrthoDB" id="9809462at2"/>
<protein>
    <submittedName>
        <fullName evidence="5">AsnC family transcriptional regulator</fullName>
    </submittedName>
</protein>
<dbReference type="RefSeq" id="WP_088473923.1">
    <property type="nucleotide sequence ID" value="NZ_NISJ01000011.1"/>
</dbReference>
<reference evidence="5 6" key="1">
    <citation type="journal article" date="2002" name="Int. J. Syst. Evol. Microbiol.">
        <title>Sphingopyxis witflariensis sp. nov., isolated from activated sludge.</title>
        <authorList>
            <person name="Kampfer P."/>
            <person name="Witzenberger R."/>
            <person name="Denner E.B."/>
            <person name="Busse H.J."/>
            <person name="Neef A."/>
        </authorList>
    </citation>
    <scope>NUCLEOTIDE SEQUENCE [LARGE SCALE GENOMIC DNA]</scope>
    <source>
        <strain evidence="5 6">DSM 14551</strain>
    </source>
</reference>
<evidence type="ECO:0000256" key="3">
    <source>
        <dbReference type="ARBA" id="ARBA00023163"/>
    </source>
</evidence>
<keyword evidence="6" id="KW-1185">Reference proteome</keyword>
<evidence type="ECO:0000313" key="6">
    <source>
        <dbReference type="Proteomes" id="UP000197097"/>
    </source>
</evidence>
<dbReference type="PROSITE" id="PS50956">
    <property type="entry name" value="HTH_ASNC_2"/>
    <property type="match status" value="1"/>
</dbReference>
<dbReference type="SUPFAM" id="SSF54909">
    <property type="entry name" value="Dimeric alpha+beta barrel"/>
    <property type="match status" value="1"/>
</dbReference>
<dbReference type="GO" id="GO:0043565">
    <property type="term" value="F:sequence-specific DNA binding"/>
    <property type="evidence" value="ECO:0007669"/>
    <property type="project" value="InterPro"/>
</dbReference>
<dbReference type="InterPro" id="IPR000485">
    <property type="entry name" value="AsnC-type_HTH_dom"/>
</dbReference>
<accession>A0A246JJV2</accession>
<dbReference type="AlphaFoldDB" id="A0A246JJV2"/>
<keyword evidence="2" id="KW-0238">DNA-binding</keyword>
<dbReference type="InterPro" id="IPR011008">
    <property type="entry name" value="Dimeric_a/b-barrel"/>
</dbReference>
<comment type="caution">
    <text evidence="5">The sequence shown here is derived from an EMBL/GenBank/DDBJ whole genome shotgun (WGS) entry which is preliminary data.</text>
</comment>
<dbReference type="Proteomes" id="UP000197097">
    <property type="component" value="Unassembled WGS sequence"/>
</dbReference>
<dbReference type="PANTHER" id="PTHR30154">
    <property type="entry name" value="LEUCINE-RESPONSIVE REGULATORY PROTEIN"/>
    <property type="match status" value="1"/>
</dbReference>
<evidence type="ECO:0000313" key="5">
    <source>
        <dbReference type="EMBL" id="OWQ92872.1"/>
    </source>
</evidence>
<dbReference type="InterPro" id="IPR019888">
    <property type="entry name" value="Tscrpt_reg_AsnC-like"/>
</dbReference>
<evidence type="ECO:0000259" key="4">
    <source>
        <dbReference type="PROSITE" id="PS50956"/>
    </source>
</evidence>
<feature type="domain" description="HTH asnC-type" evidence="4">
    <location>
        <begin position="7"/>
        <end position="72"/>
    </location>
</feature>
<dbReference type="SMART" id="SM00344">
    <property type="entry name" value="HTH_ASNC"/>
    <property type="match status" value="1"/>
</dbReference>
<name>A0A246JJV2_9SPHN</name>
<gene>
    <name evidence="5" type="ORF">CDQ91_17120</name>
</gene>
<dbReference type="Gene3D" id="1.10.10.10">
    <property type="entry name" value="Winged helix-like DNA-binding domain superfamily/Winged helix DNA-binding domain"/>
    <property type="match status" value="1"/>
</dbReference>
<proteinExistence type="predicted"/>